<dbReference type="RefSeq" id="WP_072596130.1">
    <property type="nucleotide sequence ID" value="NZ_CP018221.1"/>
</dbReference>
<dbReference type="OrthoDB" id="1634609at2"/>
<organism evidence="1 2">
    <name type="scientific">Tardibacter chloracetimidivorans</name>
    <dbReference type="NCBI Taxonomy" id="1921510"/>
    <lineage>
        <taxon>Bacteria</taxon>
        <taxon>Pseudomonadati</taxon>
        <taxon>Pseudomonadota</taxon>
        <taxon>Alphaproteobacteria</taxon>
        <taxon>Sphingomonadales</taxon>
        <taxon>Sphingomonadaceae</taxon>
        <taxon>Tardibacter</taxon>
    </lineage>
</organism>
<dbReference type="STRING" id="1921510.BSL82_03915"/>
<dbReference type="InterPro" id="IPR011335">
    <property type="entry name" value="Restrct_endonuc-II-like"/>
</dbReference>
<dbReference type="Proteomes" id="UP000182063">
    <property type="component" value="Chromosome"/>
</dbReference>
<dbReference type="GO" id="GO:0015074">
    <property type="term" value="P:DNA integration"/>
    <property type="evidence" value="ECO:0007669"/>
    <property type="project" value="InterPro"/>
</dbReference>
<reference evidence="2" key="1">
    <citation type="submission" date="2016-11" db="EMBL/GenBank/DDBJ databases">
        <title>Complete Genome Sequence of alachlor-degrading Sphingomonas sp. strain JJ-A5.</title>
        <authorList>
            <person name="Lee H."/>
            <person name="Ka J.-O."/>
        </authorList>
    </citation>
    <scope>NUCLEOTIDE SEQUENCE [LARGE SCALE GENOMIC DNA]</scope>
    <source>
        <strain evidence="2">JJ-A5</strain>
    </source>
</reference>
<dbReference type="KEGG" id="sphj:BSL82_03915"/>
<protein>
    <recommendedName>
        <fullName evidence="3">Endonuclease I</fullName>
    </recommendedName>
</protein>
<dbReference type="AlphaFoldDB" id="A0A1L3ZSF0"/>
<gene>
    <name evidence="1" type="ORF">BSL82_03915</name>
</gene>
<dbReference type="GO" id="GO:0008833">
    <property type="term" value="F:deoxyribonuclease IV (phage-T4-induced) activity"/>
    <property type="evidence" value="ECO:0007669"/>
    <property type="project" value="InterPro"/>
</dbReference>
<dbReference type="InterPro" id="IPR008029">
    <property type="entry name" value="Phage_T7_Gp3_endoDNaseI"/>
</dbReference>
<dbReference type="Gene3D" id="3.40.91.30">
    <property type="match status" value="1"/>
</dbReference>
<evidence type="ECO:0000313" key="1">
    <source>
        <dbReference type="EMBL" id="API58563.1"/>
    </source>
</evidence>
<name>A0A1L3ZSF0_9SPHN</name>
<dbReference type="Pfam" id="PF05367">
    <property type="entry name" value="Phage_endo_I"/>
    <property type="match status" value="1"/>
</dbReference>
<dbReference type="EMBL" id="CP018221">
    <property type="protein sequence ID" value="API58563.1"/>
    <property type="molecule type" value="Genomic_DNA"/>
</dbReference>
<proteinExistence type="predicted"/>
<accession>A0A1L3ZSF0</accession>
<keyword evidence="2" id="KW-1185">Reference proteome</keyword>
<sequence>MASTSKPRRKAVTWRSGLEEANMRDLDERGVPYRYEEVKVRYHKPATDHTYTPDLILKNGIIVETKGIFDVDDRKKHELIKAQHPGLDIRFVFSRSKSPIRKGSKTTYADWCTKRSIPFADKLIPQSWVDEPNDPSRHKALANAAA</sequence>
<evidence type="ECO:0008006" key="3">
    <source>
        <dbReference type="Google" id="ProtNLM"/>
    </source>
</evidence>
<dbReference type="SUPFAM" id="SSF52980">
    <property type="entry name" value="Restriction endonuclease-like"/>
    <property type="match status" value="1"/>
</dbReference>
<evidence type="ECO:0000313" key="2">
    <source>
        <dbReference type="Proteomes" id="UP000182063"/>
    </source>
</evidence>
<dbReference type="CDD" id="cd22324">
    <property type="entry name" value="Endonuclease_I"/>
    <property type="match status" value="1"/>
</dbReference>
<dbReference type="GO" id="GO:0016032">
    <property type="term" value="P:viral process"/>
    <property type="evidence" value="ECO:0007669"/>
    <property type="project" value="InterPro"/>
</dbReference>